<gene>
    <name evidence="3" type="ORF">FHR96_001192</name>
</gene>
<dbReference type="EMBL" id="JACHXM010000004">
    <property type="protein sequence ID" value="MBB3140330.1"/>
    <property type="molecule type" value="Genomic_DNA"/>
</dbReference>
<evidence type="ECO:0000256" key="1">
    <source>
        <dbReference type="ARBA" id="ARBA00034120"/>
    </source>
</evidence>
<proteinExistence type="inferred from homology"/>
<dbReference type="InterPro" id="IPR051083">
    <property type="entry name" value="GrpII_Intron_Splice-Mob/Def"/>
</dbReference>
<comment type="caution">
    <text evidence="3">The sequence shown here is derived from an EMBL/GenBank/DDBJ whole genome shotgun (WGS) entry which is preliminary data.</text>
</comment>
<dbReference type="SUPFAM" id="SSF56672">
    <property type="entry name" value="DNA/RNA polymerases"/>
    <property type="match status" value="1"/>
</dbReference>
<feature type="region of interest" description="Disordered" evidence="2">
    <location>
        <begin position="84"/>
        <end position="149"/>
    </location>
</feature>
<dbReference type="InterPro" id="IPR043502">
    <property type="entry name" value="DNA/RNA_pol_sf"/>
</dbReference>
<dbReference type="PANTHER" id="PTHR34047:SF8">
    <property type="entry name" value="PROTEIN YKFC"/>
    <property type="match status" value="1"/>
</dbReference>
<organism evidence="3 4">
    <name type="scientific">Halomonas organivorans</name>
    <dbReference type="NCBI Taxonomy" id="257772"/>
    <lineage>
        <taxon>Bacteria</taxon>
        <taxon>Pseudomonadati</taxon>
        <taxon>Pseudomonadota</taxon>
        <taxon>Gammaproteobacteria</taxon>
        <taxon>Oceanospirillales</taxon>
        <taxon>Halomonadaceae</taxon>
        <taxon>Halomonas</taxon>
    </lineage>
</organism>
<accession>A0A7W5G4T1</accession>
<evidence type="ECO:0000313" key="3">
    <source>
        <dbReference type="EMBL" id="MBB3140330.1"/>
    </source>
</evidence>
<reference evidence="3 4" key="1">
    <citation type="submission" date="2020-08" db="EMBL/GenBank/DDBJ databases">
        <title>Genomic Encyclopedia of Type Strains, Phase III (KMG-III): the genomes of soil and plant-associated and newly described type strains.</title>
        <authorList>
            <person name="Whitman W."/>
        </authorList>
    </citation>
    <scope>NUCLEOTIDE SEQUENCE [LARGE SCALE GENOMIC DNA]</scope>
    <source>
        <strain evidence="3 4">CECT 5995</strain>
    </source>
</reference>
<evidence type="ECO:0000256" key="2">
    <source>
        <dbReference type="SAM" id="MobiDB-lite"/>
    </source>
</evidence>
<dbReference type="PANTHER" id="PTHR34047">
    <property type="entry name" value="NUCLEAR INTRON MATURASE 1, MITOCHONDRIAL-RELATED"/>
    <property type="match status" value="1"/>
</dbReference>
<keyword evidence="4" id="KW-1185">Reference proteome</keyword>
<sequence>MLTPIFDPGFSASSYGYRPKRSAQQAVSAMKAHVTAGHRWVVDLDLAAFFDPVNHDLLMARVARRVRDKRVLRLIRRYLEAGMFGRPGRATPTGNASGRTAESAVGERPAGRRGQGTGTPRPPLLPLRRRHAGICQESAGGRTRHDQPE</sequence>
<dbReference type="AlphaFoldDB" id="A0A7W5G4T1"/>
<dbReference type="Proteomes" id="UP000525987">
    <property type="component" value="Unassembled WGS sequence"/>
</dbReference>
<evidence type="ECO:0008006" key="5">
    <source>
        <dbReference type="Google" id="ProtNLM"/>
    </source>
</evidence>
<name>A0A7W5G4T1_9GAMM</name>
<evidence type="ECO:0000313" key="4">
    <source>
        <dbReference type="Proteomes" id="UP000525987"/>
    </source>
</evidence>
<protein>
    <recommendedName>
        <fullName evidence="5">Reverse transcriptase domain-containing protein</fullName>
    </recommendedName>
</protein>
<dbReference type="CDD" id="cd01651">
    <property type="entry name" value="RT_G2_intron"/>
    <property type="match status" value="1"/>
</dbReference>
<comment type="similarity">
    <text evidence="1">Belongs to the bacterial reverse transcriptase family.</text>
</comment>